<evidence type="ECO:0000313" key="3">
    <source>
        <dbReference type="Proteomes" id="UP000551878"/>
    </source>
</evidence>
<gene>
    <name evidence="2" type="ORF">HNQ41_002550</name>
</gene>
<dbReference type="RefSeq" id="WP_184664762.1">
    <property type="nucleotide sequence ID" value="NZ_JACHHB010000012.1"/>
</dbReference>
<comment type="caution">
    <text evidence="2">The sequence shown here is derived from an EMBL/GenBank/DDBJ whole genome shotgun (WGS) entry which is preliminary data.</text>
</comment>
<accession>A0A840QSJ3</accession>
<evidence type="ECO:0000256" key="1">
    <source>
        <dbReference type="SAM" id="MobiDB-lite"/>
    </source>
</evidence>
<dbReference type="AlphaFoldDB" id="A0A840QSJ3"/>
<organism evidence="2 3">
    <name type="scientific">Texcoconibacillus texcoconensis</name>
    <dbReference type="NCBI Taxonomy" id="1095777"/>
    <lineage>
        <taxon>Bacteria</taxon>
        <taxon>Bacillati</taxon>
        <taxon>Bacillota</taxon>
        <taxon>Bacilli</taxon>
        <taxon>Bacillales</taxon>
        <taxon>Bacillaceae</taxon>
        <taxon>Texcoconibacillus</taxon>
    </lineage>
</organism>
<dbReference type="Proteomes" id="UP000551878">
    <property type="component" value="Unassembled WGS sequence"/>
</dbReference>
<reference evidence="2 3" key="1">
    <citation type="submission" date="2020-08" db="EMBL/GenBank/DDBJ databases">
        <title>Genomic Encyclopedia of Type Strains, Phase IV (KMG-IV): sequencing the most valuable type-strain genomes for metagenomic binning, comparative biology and taxonomic classification.</title>
        <authorList>
            <person name="Goeker M."/>
        </authorList>
    </citation>
    <scope>NUCLEOTIDE SEQUENCE [LARGE SCALE GENOMIC DNA]</scope>
    <source>
        <strain evidence="2 3">DSM 24696</strain>
    </source>
</reference>
<proteinExistence type="predicted"/>
<keyword evidence="3" id="KW-1185">Reference proteome</keyword>
<sequence length="45" mass="5550">MPYNTKDNNKKPQDRQAKREVKNIQEEKNHEERHTNQYSKKTDHL</sequence>
<feature type="compositionally biased region" description="Basic and acidic residues" evidence="1">
    <location>
        <begin position="7"/>
        <end position="45"/>
    </location>
</feature>
<evidence type="ECO:0000313" key="2">
    <source>
        <dbReference type="EMBL" id="MBB5174335.1"/>
    </source>
</evidence>
<name>A0A840QSJ3_9BACI</name>
<dbReference type="EMBL" id="JACHHB010000012">
    <property type="protein sequence ID" value="MBB5174335.1"/>
    <property type="molecule type" value="Genomic_DNA"/>
</dbReference>
<feature type="region of interest" description="Disordered" evidence="1">
    <location>
        <begin position="1"/>
        <end position="45"/>
    </location>
</feature>
<evidence type="ECO:0008006" key="4">
    <source>
        <dbReference type="Google" id="ProtNLM"/>
    </source>
</evidence>
<protein>
    <recommendedName>
        <fullName evidence="4">DUF3941 domain-containing protein</fullName>
    </recommendedName>
</protein>